<evidence type="ECO:0000256" key="1">
    <source>
        <dbReference type="ARBA" id="ARBA00022603"/>
    </source>
</evidence>
<protein>
    <submittedName>
        <fullName evidence="4">Class I SAM-dependent methyltransferase</fullName>
    </submittedName>
</protein>
<reference evidence="4" key="1">
    <citation type="journal article" date="2021" name="Genome Biol. Evol.">
        <title>Continental-Scale Gene Flow Prevents Allopatric Divergence of Pelagic Freshwater Bacteria.</title>
        <authorList>
            <person name="Hoetzinger M."/>
            <person name="Pitt A."/>
            <person name="Huemer A."/>
            <person name="Hahn M.W."/>
        </authorList>
    </citation>
    <scope>NUCLEOTIDE SEQUENCE</scope>
    <source>
        <strain evidence="4">SM1-W8</strain>
    </source>
</reference>
<proteinExistence type="predicted"/>
<dbReference type="Proteomes" id="UP000783102">
    <property type="component" value="Unassembled WGS sequence"/>
</dbReference>
<dbReference type="GO" id="GO:0032259">
    <property type="term" value="P:methylation"/>
    <property type="evidence" value="ECO:0007669"/>
    <property type="project" value="UniProtKB-KW"/>
</dbReference>
<name>A0A9Q2ZVL2_9BURK</name>
<keyword evidence="1 4" id="KW-0489">Methyltransferase</keyword>
<feature type="domain" description="Methyltransferase" evidence="3">
    <location>
        <begin position="153"/>
        <end position="248"/>
    </location>
</feature>
<dbReference type="CDD" id="cd02440">
    <property type="entry name" value="AdoMet_MTases"/>
    <property type="match status" value="1"/>
</dbReference>
<evidence type="ECO:0000256" key="2">
    <source>
        <dbReference type="ARBA" id="ARBA00022679"/>
    </source>
</evidence>
<dbReference type="PANTHER" id="PTHR43861">
    <property type="entry name" value="TRANS-ACONITATE 2-METHYLTRANSFERASE-RELATED"/>
    <property type="match status" value="1"/>
</dbReference>
<comment type="caution">
    <text evidence="4">The sequence shown here is derived from an EMBL/GenBank/DDBJ whole genome shotgun (WGS) entry which is preliminary data.</text>
</comment>
<dbReference type="InterPro" id="IPR029063">
    <property type="entry name" value="SAM-dependent_MTases_sf"/>
</dbReference>
<keyword evidence="2" id="KW-0808">Transferase</keyword>
<evidence type="ECO:0000313" key="5">
    <source>
        <dbReference type="Proteomes" id="UP000783102"/>
    </source>
</evidence>
<dbReference type="GO" id="GO:0008168">
    <property type="term" value="F:methyltransferase activity"/>
    <property type="evidence" value="ECO:0007669"/>
    <property type="project" value="UniProtKB-KW"/>
</dbReference>
<evidence type="ECO:0000259" key="3">
    <source>
        <dbReference type="Pfam" id="PF13649"/>
    </source>
</evidence>
<evidence type="ECO:0000313" key="4">
    <source>
        <dbReference type="EMBL" id="MBT8550361.1"/>
    </source>
</evidence>
<organism evidence="4 5">
    <name type="scientific">Polynucleobacter paneuropaeus</name>
    <dbReference type="NCBI Taxonomy" id="2527775"/>
    <lineage>
        <taxon>Bacteria</taxon>
        <taxon>Pseudomonadati</taxon>
        <taxon>Pseudomonadota</taxon>
        <taxon>Betaproteobacteria</taxon>
        <taxon>Burkholderiales</taxon>
        <taxon>Burkholderiaceae</taxon>
        <taxon>Polynucleobacter</taxon>
    </lineage>
</organism>
<gene>
    <name evidence="4" type="ORF">G6731_00085</name>
</gene>
<dbReference type="InterPro" id="IPR041698">
    <property type="entry name" value="Methyltransf_25"/>
</dbReference>
<sequence>MITSEQVTLAYQLFLGRDPESPEIVNNLCQTVHSVSALREVFMRSAEFRQRMGEALDKNQNVQLRHPFHLPHIPVEAEISDELLHKMFDRIKHEWTHLGETEPYWSTITQPQYHRDQFEEHRKQFYDSGKYVVDIFMAAMRRNNVNPNFIQTVLEVGCGVGRVTDFLAKSFPKVMATDISKPHISVAKAHVELQNSKNVEFVHWDDPRALYQMPSVDAILSVITLQHNPPPMMVWILKNLLACLNPGGVAYVQIPTYRNGYLFETERYLQTAQPNTLEMHFLPQHEVFRIIADSDCTCLEIREDGMVGDESQMLSNTFLIQRNP</sequence>
<dbReference type="EMBL" id="JAANEY010000001">
    <property type="protein sequence ID" value="MBT8550361.1"/>
    <property type="molecule type" value="Genomic_DNA"/>
</dbReference>
<dbReference type="SUPFAM" id="SSF53335">
    <property type="entry name" value="S-adenosyl-L-methionine-dependent methyltransferases"/>
    <property type="match status" value="1"/>
</dbReference>
<dbReference type="Pfam" id="PF13649">
    <property type="entry name" value="Methyltransf_25"/>
    <property type="match status" value="1"/>
</dbReference>
<dbReference type="Gene3D" id="3.40.50.150">
    <property type="entry name" value="Vaccinia Virus protein VP39"/>
    <property type="match status" value="1"/>
</dbReference>
<dbReference type="PANTHER" id="PTHR43861:SF1">
    <property type="entry name" value="TRANS-ACONITATE 2-METHYLTRANSFERASE"/>
    <property type="match status" value="1"/>
</dbReference>
<dbReference type="AlphaFoldDB" id="A0A9Q2ZVL2"/>
<accession>A0A9Q2ZVL2</accession>